<accession>A0A0F9QXM1</accession>
<organism evidence="1">
    <name type="scientific">marine sediment metagenome</name>
    <dbReference type="NCBI Taxonomy" id="412755"/>
    <lineage>
        <taxon>unclassified sequences</taxon>
        <taxon>metagenomes</taxon>
        <taxon>ecological metagenomes</taxon>
    </lineage>
</organism>
<feature type="non-terminal residue" evidence="1">
    <location>
        <position position="182"/>
    </location>
</feature>
<evidence type="ECO:0000313" key="1">
    <source>
        <dbReference type="EMBL" id="KKN41742.1"/>
    </source>
</evidence>
<dbReference type="AlphaFoldDB" id="A0A0F9QXM1"/>
<dbReference type="EMBL" id="LAZR01001628">
    <property type="protein sequence ID" value="KKN41742.1"/>
    <property type="molecule type" value="Genomic_DNA"/>
</dbReference>
<proteinExistence type="predicted"/>
<gene>
    <name evidence="1" type="ORF">LCGC14_0720310</name>
</gene>
<sequence length="182" mass="20245">MRGGQTSHSGIGGTGTPVGALSTYTASMGKGLREPCSPYREAYVFGAELGVPDANFWNCAALMVEPTNLFDLSTITPNKEVVVALLLLRNLPAGKSYQVNLIWYRDRDNKLLYNGGVRIPDPTGWGHDYWEWYYVYSYIGYVDWEINENGSYHVDLIMDGVLLQTLTFTVTGIVPVVISYTD</sequence>
<reference evidence="1" key="1">
    <citation type="journal article" date="2015" name="Nature">
        <title>Complex archaea that bridge the gap between prokaryotes and eukaryotes.</title>
        <authorList>
            <person name="Spang A."/>
            <person name="Saw J.H."/>
            <person name="Jorgensen S.L."/>
            <person name="Zaremba-Niedzwiedzka K."/>
            <person name="Martijn J."/>
            <person name="Lind A.E."/>
            <person name="van Eijk R."/>
            <person name="Schleper C."/>
            <person name="Guy L."/>
            <person name="Ettema T.J."/>
        </authorList>
    </citation>
    <scope>NUCLEOTIDE SEQUENCE</scope>
</reference>
<name>A0A0F9QXM1_9ZZZZ</name>
<comment type="caution">
    <text evidence="1">The sequence shown here is derived from an EMBL/GenBank/DDBJ whole genome shotgun (WGS) entry which is preliminary data.</text>
</comment>
<protein>
    <submittedName>
        <fullName evidence="1">Uncharacterized protein</fullName>
    </submittedName>
</protein>